<evidence type="ECO:0000256" key="14">
    <source>
        <dbReference type="SAM" id="MobiDB-lite"/>
    </source>
</evidence>
<keyword evidence="6" id="KW-0288">FMN</keyword>
<name>A0A2T1HU43_9HYPH</name>
<comment type="catalytic activity">
    <reaction evidence="1">
        <text>ATP + protein L-histidine = ADP + protein N-phospho-L-histidine.</text>
        <dbReference type="EC" id="2.7.13.3"/>
    </reaction>
</comment>
<dbReference type="InterPro" id="IPR013656">
    <property type="entry name" value="PAS_4"/>
</dbReference>
<evidence type="ECO:0000256" key="1">
    <source>
        <dbReference type="ARBA" id="ARBA00000085"/>
    </source>
</evidence>
<dbReference type="EC" id="2.7.13.3" evidence="2"/>
<evidence type="ECO:0000256" key="15">
    <source>
        <dbReference type="SAM" id="Phobius"/>
    </source>
</evidence>
<feature type="domain" description="PAC" evidence="16">
    <location>
        <begin position="478"/>
        <end position="529"/>
    </location>
</feature>
<dbReference type="InterPro" id="IPR011102">
    <property type="entry name" value="Sig_transdc_His_kinase_HWE"/>
</dbReference>
<dbReference type="GO" id="GO:0004673">
    <property type="term" value="F:protein histidine kinase activity"/>
    <property type="evidence" value="ECO:0007669"/>
    <property type="project" value="UniProtKB-EC"/>
</dbReference>
<evidence type="ECO:0000259" key="16">
    <source>
        <dbReference type="PROSITE" id="PS50113"/>
    </source>
</evidence>
<evidence type="ECO:0000256" key="11">
    <source>
        <dbReference type="ARBA" id="ARBA00022840"/>
    </source>
</evidence>
<dbReference type="Gene3D" id="3.30.450.20">
    <property type="entry name" value="PAS domain"/>
    <property type="match status" value="2"/>
</dbReference>
<keyword evidence="7" id="KW-0808">Transferase</keyword>
<evidence type="ECO:0000256" key="4">
    <source>
        <dbReference type="ARBA" id="ARBA00022553"/>
    </source>
</evidence>
<dbReference type="InterPro" id="IPR000700">
    <property type="entry name" value="PAS-assoc_C"/>
</dbReference>
<keyword evidence="15" id="KW-1133">Transmembrane helix</keyword>
<dbReference type="CDD" id="cd00130">
    <property type="entry name" value="PAS"/>
    <property type="match status" value="1"/>
</dbReference>
<dbReference type="PANTHER" id="PTHR41523:SF8">
    <property type="entry name" value="ETHYLENE RESPONSE SENSOR PROTEIN"/>
    <property type="match status" value="1"/>
</dbReference>
<feature type="transmembrane region" description="Helical" evidence="15">
    <location>
        <begin position="223"/>
        <end position="242"/>
    </location>
</feature>
<dbReference type="PROSITE" id="PS50113">
    <property type="entry name" value="PAC"/>
    <property type="match status" value="2"/>
</dbReference>
<keyword evidence="10" id="KW-0418">Kinase</keyword>
<feature type="region of interest" description="Disordered" evidence="14">
    <location>
        <begin position="1"/>
        <end position="20"/>
    </location>
</feature>
<evidence type="ECO:0000256" key="5">
    <source>
        <dbReference type="ARBA" id="ARBA00022630"/>
    </source>
</evidence>
<evidence type="ECO:0000256" key="12">
    <source>
        <dbReference type="ARBA" id="ARBA00023026"/>
    </source>
</evidence>
<dbReference type="InterPro" id="IPR000014">
    <property type="entry name" value="PAS"/>
</dbReference>
<feature type="coiled-coil region" evidence="13">
    <location>
        <begin position="248"/>
        <end position="282"/>
    </location>
</feature>
<dbReference type="SUPFAM" id="SSF55785">
    <property type="entry name" value="PYP-like sensor domain (PAS domain)"/>
    <property type="match status" value="2"/>
</dbReference>
<protein>
    <recommendedName>
        <fullName evidence="3">Blue-light-activated histidine kinase</fullName>
        <ecNumber evidence="2">2.7.13.3</ecNumber>
    </recommendedName>
</protein>
<dbReference type="PANTHER" id="PTHR41523">
    <property type="entry name" value="TWO-COMPONENT SYSTEM SENSOR PROTEIN"/>
    <property type="match status" value="1"/>
</dbReference>
<feature type="compositionally biased region" description="Low complexity" evidence="14">
    <location>
        <begin position="1"/>
        <end position="16"/>
    </location>
</feature>
<evidence type="ECO:0000256" key="13">
    <source>
        <dbReference type="SAM" id="Coils"/>
    </source>
</evidence>
<evidence type="ECO:0000256" key="3">
    <source>
        <dbReference type="ARBA" id="ARBA00021740"/>
    </source>
</evidence>
<dbReference type="AlphaFoldDB" id="A0A2T1HU43"/>
<sequence length="741" mass="81618">MDQAADGQARARAKAGPAMIERAPTDLERSRAAAHSTPESAPADQAFRQGWLLAILSAAFLVAAVVAAVLAVLNTDRIVTVNMRAAQVRESVFRLESAYSDILAGEYAALLSDDPAAVDRFRNALEAVTPPLERLRELVMDQNQRERLGRIEQLVHGRVTEIRSVLALIEAGRRDEARDRIRSLGDAADQAAIRASLADFRDRNRLVLAQSEHGYRSAARIQMIVGGVAAFAILLFGLQQLLSTYRFLRQEADSRSRLSAANERLEREVAARTAELAGAVQRFEVALRAANVIVFTQDRNRVFTWISSDVFGLPSGRVIGFKEEDLLPPDVCAIIIPAKEAILSSGTARDYQYSVEIEGRPRWFRVKAEPLADANGRTIGLIGAIIDLTSEKATQDQLARVTDELRDTLQRFQVALKGADITVFAQDAKLLYTWVSRELDGRSPADFVGRTDAEVFKPELARRLTEMKTAVLTAGEPASGEFRVEGVSGENWQLVRVEPRRDSSGAILGILGASVDVTDRRTRETHNRILLRELTHRTKNLLAVVQAMARQTLTTSVSARDFESRFSGRLQGLASSLDILVNENWQGAAVVDLVQSQLTFWKDIIGTRIRLHGADVRLEPEAAQNIGLALHELSTNSAKYGALSVPGGLIDIAWGFEQTDPAQPGEARFSLSWRESNGPRVEPPRHKGFGHAVIERLVPRALNARAQLDYAPAGFSWRLDMPSSYTRAPDAEPREPKVWAG</sequence>
<dbReference type="EMBL" id="PVZS01000009">
    <property type="protein sequence ID" value="PSC05171.1"/>
    <property type="molecule type" value="Genomic_DNA"/>
</dbReference>
<organism evidence="17 18">
    <name type="scientific">Alsobacter soli</name>
    <dbReference type="NCBI Taxonomy" id="2109933"/>
    <lineage>
        <taxon>Bacteria</taxon>
        <taxon>Pseudomonadati</taxon>
        <taxon>Pseudomonadota</taxon>
        <taxon>Alphaproteobacteria</taxon>
        <taxon>Hyphomicrobiales</taxon>
        <taxon>Alsobacteraceae</taxon>
        <taxon>Alsobacter</taxon>
    </lineage>
</organism>
<dbReference type="InterPro" id="IPR035965">
    <property type="entry name" value="PAS-like_dom_sf"/>
</dbReference>
<evidence type="ECO:0000256" key="8">
    <source>
        <dbReference type="ARBA" id="ARBA00022737"/>
    </source>
</evidence>
<dbReference type="InterPro" id="IPR036890">
    <property type="entry name" value="HATPase_C_sf"/>
</dbReference>
<keyword evidence="4" id="KW-0597">Phosphoprotein</keyword>
<evidence type="ECO:0000313" key="18">
    <source>
        <dbReference type="Proteomes" id="UP000239772"/>
    </source>
</evidence>
<dbReference type="Gene3D" id="3.30.565.10">
    <property type="entry name" value="Histidine kinase-like ATPase, C-terminal domain"/>
    <property type="match status" value="1"/>
</dbReference>
<dbReference type="GO" id="GO:0005524">
    <property type="term" value="F:ATP binding"/>
    <property type="evidence" value="ECO:0007669"/>
    <property type="project" value="UniProtKB-KW"/>
</dbReference>
<dbReference type="Pfam" id="PF05227">
    <property type="entry name" value="CHASE3"/>
    <property type="match status" value="1"/>
</dbReference>
<keyword evidence="15" id="KW-0472">Membrane</keyword>
<reference evidence="18" key="1">
    <citation type="submission" date="2018-03" db="EMBL/GenBank/DDBJ databases">
        <authorList>
            <person name="Sun L."/>
            <person name="Liu H."/>
            <person name="Chen W."/>
            <person name="Huang K."/>
            <person name="Liu W."/>
            <person name="Gao X."/>
        </authorList>
    </citation>
    <scope>NUCLEOTIDE SEQUENCE [LARGE SCALE GENOMIC DNA]</scope>
    <source>
        <strain evidence="18">SH9</strain>
    </source>
</reference>
<gene>
    <name evidence="17" type="ORF">SLNSH_10175</name>
</gene>
<proteinExistence type="predicted"/>
<keyword evidence="13" id="KW-0175">Coiled coil</keyword>
<keyword evidence="9" id="KW-0547">Nucleotide-binding</keyword>
<accession>A0A2T1HU43</accession>
<keyword evidence="11" id="KW-0067">ATP-binding</keyword>
<dbReference type="Proteomes" id="UP000239772">
    <property type="component" value="Unassembled WGS sequence"/>
</dbReference>
<keyword evidence="15" id="KW-0812">Transmembrane</keyword>
<evidence type="ECO:0000256" key="2">
    <source>
        <dbReference type="ARBA" id="ARBA00012438"/>
    </source>
</evidence>
<keyword evidence="8" id="KW-0677">Repeat</keyword>
<keyword evidence="5" id="KW-0285">Flavoprotein</keyword>
<comment type="caution">
    <text evidence="17">The sequence shown here is derived from an EMBL/GenBank/DDBJ whole genome shotgun (WGS) entry which is preliminary data.</text>
</comment>
<keyword evidence="18" id="KW-1185">Reference proteome</keyword>
<keyword evidence="12" id="KW-0843">Virulence</keyword>
<evidence type="ECO:0000256" key="6">
    <source>
        <dbReference type="ARBA" id="ARBA00022643"/>
    </source>
</evidence>
<evidence type="ECO:0000256" key="10">
    <source>
        <dbReference type="ARBA" id="ARBA00022777"/>
    </source>
</evidence>
<evidence type="ECO:0000313" key="17">
    <source>
        <dbReference type="EMBL" id="PSC05171.1"/>
    </source>
</evidence>
<evidence type="ECO:0000256" key="7">
    <source>
        <dbReference type="ARBA" id="ARBA00022679"/>
    </source>
</evidence>
<evidence type="ECO:0000256" key="9">
    <source>
        <dbReference type="ARBA" id="ARBA00022741"/>
    </source>
</evidence>
<dbReference type="InterPro" id="IPR007891">
    <property type="entry name" value="CHASE3"/>
</dbReference>
<dbReference type="SMART" id="SM00911">
    <property type="entry name" value="HWE_HK"/>
    <property type="match status" value="1"/>
</dbReference>
<feature type="domain" description="PAC" evidence="16">
    <location>
        <begin position="347"/>
        <end position="400"/>
    </location>
</feature>
<dbReference type="Pfam" id="PF07536">
    <property type="entry name" value="HWE_HK"/>
    <property type="match status" value="1"/>
</dbReference>
<feature type="transmembrane region" description="Helical" evidence="15">
    <location>
        <begin position="51"/>
        <end position="73"/>
    </location>
</feature>
<dbReference type="Pfam" id="PF08448">
    <property type="entry name" value="PAS_4"/>
    <property type="match status" value="2"/>
</dbReference>